<evidence type="ECO:0000313" key="2">
    <source>
        <dbReference type="Proteomes" id="UP000664480"/>
    </source>
</evidence>
<dbReference type="RefSeq" id="WP_206585195.1">
    <property type="nucleotide sequence ID" value="NZ_JAFKCU010000001.1"/>
</dbReference>
<accession>A0ABS3CBR2</accession>
<comment type="caution">
    <text evidence="1">The sequence shown here is derived from an EMBL/GenBank/DDBJ whole genome shotgun (WGS) entry which is preliminary data.</text>
</comment>
<evidence type="ECO:0000313" key="1">
    <source>
        <dbReference type="EMBL" id="MBN7814552.1"/>
    </source>
</evidence>
<dbReference type="Proteomes" id="UP000664480">
    <property type="component" value="Unassembled WGS sequence"/>
</dbReference>
<reference evidence="1 2" key="1">
    <citation type="submission" date="2021-03" db="EMBL/GenBank/DDBJ databases">
        <title>novel species isolated from a fishpond in China.</title>
        <authorList>
            <person name="Lu H."/>
            <person name="Cai Z."/>
        </authorList>
    </citation>
    <scope>NUCLEOTIDE SEQUENCE [LARGE SCALE GENOMIC DNA]</scope>
    <source>
        <strain evidence="1 2">YJ13C</strain>
    </source>
</reference>
<organism evidence="1 2">
    <name type="scientific">Algoriphagus pacificus</name>
    <dbReference type="NCBI Taxonomy" id="2811234"/>
    <lineage>
        <taxon>Bacteria</taxon>
        <taxon>Pseudomonadati</taxon>
        <taxon>Bacteroidota</taxon>
        <taxon>Cytophagia</taxon>
        <taxon>Cytophagales</taxon>
        <taxon>Cyclobacteriaceae</taxon>
        <taxon>Algoriphagus</taxon>
    </lineage>
</organism>
<dbReference type="EMBL" id="JAFKCU010000001">
    <property type="protein sequence ID" value="MBN7814552.1"/>
    <property type="molecule type" value="Genomic_DNA"/>
</dbReference>
<sequence length="51" mass="6126">MKNVKNSLITKVLQFKDQFWMILNQLKFKTQKKKAPMKEPFVYLGAELFSF</sequence>
<keyword evidence="2" id="KW-1185">Reference proteome</keyword>
<name>A0ABS3CBR2_9BACT</name>
<gene>
    <name evidence="1" type="ORF">J0A69_03890</name>
</gene>
<proteinExistence type="predicted"/>
<protein>
    <submittedName>
        <fullName evidence="1">Uncharacterized protein</fullName>
    </submittedName>
</protein>